<dbReference type="RefSeq" id="WP_120784207.1">
    <property type="nucleotide sequence ID" value="NZ_CP032626.1"/>
</dbReference>
<evidence type="ECO:0000256" key="2">
    <source>
        <dbReference type="SAM" id="Phobius"/>
    </source>
</evidence>
<dbReference type="AlphaFoldDB" id="A0A387ASW3"/>
<reference evidence="3 4" key="1">
    <citation type="submission" date="2018-09" db="EMBL/GenBank/DDBJ databases">
        <title>Genome sequencing of strain BHWM-4.</title>
        <authorList>
            <person name="Heo J."/>
            <person name="Kim S.-J."/>
            <person name="Kwon S.-W."/>
        </authorList>
    </citation>
    <scope>NUCLEOTIDE SEQUENCE [LARGE SCALE GENOMIC DNA]</scope>
    <source>
        <strain evidence="3 4">BHWM-4</strain>
    </source>
</reference>
<evidence type="ECO:0000313" key="3">
    <source>
        <dbReference type="EMBL" id="AYF92439.1"/>
    </source>
</evidence>
<dbReference type="EMBL" id="CP032626">
    <property type="protein sequence ID" value="AYF92439.1"/>
    <property type="molecule type" value="Genomic_DNA"/>
</dbReference>
<accession>A0A387ASW3</accession>
<dbReference type="OrthoDB" id="2249706at2"/>
<proteinExistence type="predicted"/>
<gene>
    <name evidence="3" type="ORF">D7I45_02640</name>
</gene>
<feature type="transmembrane region" description="Helical" evidence="2">
    <location>
        <begin position="44"/>
        <end position="63"/>
    </location>
</feature>
<keyword evidence="2" id="KW-0472">Membrane</keyword>
<keyword evidence="4" id="KW-1185">Reference proteome</keyword>
<sequence>MITRKEYHDSKNNSRNLHEIRNNVDNPEDVQVDKSKRLARRLNWTIFFLILGIIAVYLILIYVNP</sequence>
<keyword evidence="2" id="KW-0812">Transmembrane</keyword>
<dbReference type="Proteomes" id="UP000272003">
    <property type="component" value="Chromosome"/>
</dbReference>
<name>A0A387ASW3_9LACO</name>
<protein>
    <submittedName>
        <fullName evidence="3">Uncharacterized protein</fullName>
    </submittedName>
</protein>
<dbReference type="KEGG" id="abom:D7I45_02640"/>
<keyword evidence="2" id="KW-1133">Transmembrane helix</keyword>
<evidence type="ECO:0000313" key="4">
    <source>
        <dbReference type="Proteomes" id="UP000272003"/>
    </source>
</evidence>
<evidence type="ECO:0000256" key="1">
    <source>
        <dbReference type="SAM" id="MobiDB-lite"/>
    </source>
</evidence>
<organism evidence="3 4">
    <name type="scientific">Apilactobacillus bombintestini</name>
    <dbReference type="NCBI Taxonomy" id="2419772"/>
    <lineage>
        <taxon>Bacteria</taxon>
        <taxon>Bacillati</taxon>
        <taxon>Bacillota</taxon>
        <taxon>Bacilli</taxon>
        <taxon>Lactobacillales</taxon>
        <taxon>Lactobacillaceae</taxon>
        <taxon>Apilactobacillus</taxon>
    </lineage>
</organism>
<feature type="region of interest" description="Disordered" evidence="1">
    <location>
        <begin position="1"/>
        <end position="22"/>
    </location>
</feature>